<dbReference type="Pfam" id="PF07804">
    <property type="entry name" value="HipA_C"/>
    <property type="match status" value="1"/>
</dbReference>
<dbReference type="InterPro" id="IPR016869">
    <property type="entry name" value="UCP028135_HipA-like"/>
</dbReference>
<sequence>METITLQVHLDGQWQDAMRVSFDTPEDGLRSRCSARYEADYLVAHLDELDTPKAPAVSAVFPLGWEDYRGIAPAFLHDIVPAGAARRHILARMAVPLGAPEEFFLLQRCTMAPIGNLRVKESVAASGELVGFPREEVIRRDIRFLDYAYEHGAAIGGATGAGGEAPKLLLAEDAVGNLHPDASLPDAEVFGHWFVKFPRNSGAETDRLILHSEYCYYRALNRLRIETISAEGLTYEEAEKPSLWMRRFDRRVGPNGVERIAVESAYSLCGVTRPGSRMEHVEVVARLAETWDAAGQSAEIPVMVAEYLRRDLLNQILGNTDNHGRNLSILRTRERIDLAPIYDFAPMAMDPEGVVRTTRWPEGIERFDGTDWRAACNALSRWGDPEELFEGLRADARQLLALPDLLSELGLPEQTWQAPTIPLARLEATLRRWGLL</sequence>
<comment type="similarity">
    <text evidence="1">Belongs to the HipA Ser/Thr kinase family.</text>
</comment>
<dbReference type="AlphaFoldDB" id="A0AAP9Y9L2"/>
<dbReference type="GO" id="GO:0005829">
    <property type="term" value="C:cytosol"/>
    <property type="evidence" value="ECO:0007669"/>
    <property type="project" value="TreeGrafter"/>
</dbReference>
<proteinExistence type="inferred from homology"/>
<evidence type="ECO:0000256" key="1">
    <source>
        <dbReference type="ARBA" id="ARBA00010164"/>
    </source>
</evidence>
<reference evidence="5 6" key="1">
    <citation type="submission" date="2020-12" db="EMBL/GenBank/DDBJ databases">
        <title>Genomic Analysis and Response surface optimization of nitrogen-fixing conditions for A. chroococcum strain HR1, Isolation from rhizosphere soil.</title>
        <authorList>
            <person name="Li J."/>
            <person name="Yang H."/>
            <person name="Liu H."/>
            <person name="Wang C."/>
            <person name="Tian Y."/>
            <person name="Lu X.Y."/>
        </authorList>
    </citation>
    <scope>NUCLEOTIDE SEQUENCE [LARGE SCALE GENOMIC DNA]</scope>
    <source>
        <strain evidence="5 6">HR1</strain>
    </source>
</reference>
<evidence type="ECO:0000256" key="2">
    <source>
        <dbReference type="ARBA" id="ARBA00022679"/>
    </source>
</evidence>
<protein>
    <submittedName>
        <fullName evidence="5">HipA domain-containing protein</fullName>
    </submittedName>
</protein>
<name>A0AAP9Y9L2_9GAMM</name>
<keyword evidence="2" id="KW-0808">Transferase</keyword>
<dbReference type="Proteomes" id="UP000596192">
    <property type="component" value="Chromosome"/>
</dbReference>
<dbReference type="InterPro" id="IPR012893">
    <property type="entry name" value="HipA-like_C"/>
</dbReference>
<dbReference type="InterPro" id="IPR052028">
    <property type="entry name" value="HipA_Ser/Thr_kinase"/>
</dbReference>
<accession>A0AAP9Y9L2</accession>
<dbReference type="RefSeq" id="WP_198866224.1">
    <property type="nucleotide sequence ID" value="NZ_CP066310.1"/>
</dbReference>
<feature type="domain" description="HipA-like C-terminal" evidence="4">
    <location>
        <begin position="160"/>
        <end position="352"/>
    </location>
</feature>
<keyword evidence="3" id="KW-0418">Kinase</keyword>
<evidence type="ECO:0000313" key="5">
    <source>
        <dbReference type="EMBL" id="QQE87245.1"/>
    </source>
</evidence>
<evidence type="ECO:0000259" key="4">
    <source>
        <dbReference type="Pfam" id="PF07804"/>
    </source>
</evidence>
<dbReference type="EMBL" id="CP066310">
    <property type="protein sequence ID" value="QQE87245.1"/>
    <property type="molecule type" value="Genomic_DNA"/>
</dbReference>
<evidence type="ECO:0000313" key="6">
    <source>
        <dbReference type="Proteomes" id="UP000596192"/>
    </source>
</evidence>
<dbReference type="GO" id="GO:0004674">
    <property type="term" value="F:protein serine/threonine kinase activity"/>
    <property type="evidence" value="ECO:0007669"/>
    <property type="project" value="TreeGrafter"/>
</dbReference>
<dbReference type="PANTHER" id="PTHR37419">
    <property type="entry name" value="SERINE/THREONINE-PROTEIN KINASE TOXIN HIPA"/>
    <property type="match status" value="1"/>
</dbReference>
<organism evidence="5 6">
    <name type="scientific">Azotobacter chroococcum</name>
    <dbReference type="NCBI Taxonomy" id="353"/>
    <lineage>
        <taxon>Bacteria</taxon>
        <taxon>Pseudomonadati</taxon>
        <taxon>Pseudomonadota</taxon>
        <taxon>Gammaproteobacteria</taxon>
        <taxon>Pseudomonadales</taxon>
        <taxon>Pseudomonadaceae</taxon>
        <taxon>Azotobacter</taxon>
    </lineage>
</organism>
<dbReference type="PANTHER" id="PTHR37419:SF8">
    <property type="entry name" value="TOXIN YJJJ"/>
    <property type="match status" value="1"/>
</dbReference>
<dbReference type="PIRSF" id="PIRSF028135">
    <property type="entry name" value="UCP028135_HipA-like"/>
    <property type="match status" value="1"/>
</dbReference>
<evidence type="ECO:0000256" key="3">
    <source>
        <dbReference type="ARBA" id="ARBA00022777"/>
    </source>
</evidence>
<gene>
    <name evidence="5" type="ORF">GKQ51_13060</name>
</gene>